<evidence type="ECO:0000313" key="13">
    <source>
        <dbReference type="EMBL" id="SBT40369.1"/>
    </source>
</evidence>
<dbReference type="Pfam" id="PF02913">
    <property type="entry name" value="FAD-oxidase_C"/>
    <property type="match status" value="1"/>
</dbReference>
<dbReference type="RefSeq" id="WP_231921341.1">
    <property type="nucleotide sequence ID" value="NZ_LT594323.1"/>
</dbReference>
<dbReference type="PANTHER" id="PTHR11748">
    <property type="entry name" value="D-LACTATE DEHYDROGENASE"/>
    <property type="match status" value="1"/>
</dbReference>
<evidence type="ECO:0000259" key="11">
    <source>
        <dbReference type="PROSITE" id="PS51379"/>
    </source>
</evidence>
<evidence type="ECO:0000256" key="4">
    <source>
        <dbReference type="ARBA" id="ARBA00022723"/>
    </source>
</evidence>
<evidence type="ECO:0000256" key="1">
    <source>
        <dbReference type="ARBA" id="ARBA00001974"/>
    </source>
</evidence>
<feature type="domain" description="4Fe-4S ferredoxin-type" evidence="11">
    <location>
        <begin position="537"/>
        <end position="568"/>
    </location>
</feature>
<dbReference type="GO" id="GO:0051536">
    <property type="term" value="F:iron-sulfur cluster binding"/>
    <property type="evidence" value="ECO:0007669"/>
    <property type="project" value="UniProtKB-KW"/>
</dbReference>
<dbReference type="SUPFAM" id="SSF55103">
    <property type="entry name" value="FAD-linked oxidases, C-terminal domain"/>
    <property type="match status" value="1"/>
</dbReference>
<comment type="similarity">
    <text evidence="2">Belongs to the FAD-binding oxidoreductase/transferase type 4 family.</text>
</comment>
<dbReference type="EC" id="1.1.2.4" evidence="10"/>
<keyword evidence="8" id="KW-0408">Iron</keyword>
<dbReference type="InterPro" id="IPR006094">
    <property type="entry name" value="Oxid_FAD_bind_N"/>
</dbReference>
<dbReference type="EMBL" id="LT594323">
    <property type="protein sequence ID" value="SBT40369.1"/>
    <property type="molecule type" value="Genomic_DNA"/>
</dbReference>
<dbReference type="Gene3D" id="3.30.43.10">
    <property type="entry name" value="Uridine Diphospho-n-acetylenolpyruvylglucosamine Reductase, domain 2"/>
    <property type="match status" value="1"/>
</dbReference>
<reference evidence="14" key="1">
    <citation type="submission" date="2016-06" db="EMBL/GenBank/DDBJ databases">
        <authorList>
            <person name="Varghese N."/>
            <person name="Submissions Spin"/>
        </authorList>
    </citation>
    <scope>NUCLEOTIDE SEQUENCE [LARGE SCALE GENOMIC DNA]</scope>
    <source>
        <strain evidence="14">DSM 44815</strain>
    </source>
</reference>
<keyword evidence="14" id="KW-1185">Reference proteome</keyword>
<dbReference type="PROSITE" id="PS00198">
    <property type="entry name" value="4FE4S_FER_1"/>
    <property type="match status" value="1"/>
</dbReference>
<evidence type="ECO:0000256" key="5">
    <source>
        <dbReference type="ARBA" id="ARBA00022827"/>
    </source>
</evidence>
<dbReference type="GO" id="GO:1903457">
    <property type="term" value="P:lactate catabolic process"/>
    <property type="evidence" value="ECO:0007669"/>
    <property type="project" value="TreeGrafter"/>
</dbReference>
<evidence type="ECO:0000256" key="3">
    <source>
        <dbReference type="ARBA" id="ARBA00022630"/>
    </source>
</evidence>
<dbReference type="PANTHER" id="PTHR11748:SF111">
    <property type="entry name" value="D-LACTATE DEHYDROGENASE, MITOCHONDRIAL-RELATED"/>
    <property type="match status" value="1"/>
</dbReference>
<dbReference type="Gene3D" id="1.10.1060.10">
    <property type="entry name" value="Alpha-helical ferredoxin"/>
    <property type="match status" value="1"/>
</dbReference>
<evidence type="ECO:0000259" key="12">
    <source>
        <dbReference type="PROSITE" id="PS51387"/>
    </source>
</evidence>
<dbReference type="Gene3D" id="1.10.45.10">
    <property type="entry name" value="Vanillyl-alcohol Oxidase, Chain A, domain 4"/>
    <property type="match status" value="1"/>
</dbReference>
<evidence type="ECO:0000256" key="7">
    <source>
        <dbReference type="ARBA" id="ARBA00023002"/>
    </source>
</evidence>
<dbReference type="Gene3D" id="3.30.70.2740">
    <property type="match status" value="1"/>
</dbReference>
<dbReference type="Pfam" id="PF01565">
    <property type="entry name" value="FAD_binding_4"/>
    <property type="match status" value="1"/>
</dbReference>
<proteinExistence type="inferred from homology"/>
<dbReference type="PROSITE" id="PS51387">
    <property type="entry name" value="FAD_PCMH"/>
    <property type="match status" value="1"/>
</dbReference>
<keyword evidence="9" id="KW-0411">Iron-sulfur</keyword>
<organism evidence="13 14">
    <name type="scientific">Micromonospora auratinigra</name>
    <dbReference type="NCBI Taxonomy" id="261654"/>
    <lineage>
        <taxon>Bacteria</taxon>
        <taxon>Bacillati</taxon>
        <taxon>Actinomycetota</taxon>
        <taxon>Actinomycetes</taxon>
        <taxon>Micromonosporales</taxon>
        <taxon>Micromonosporaceae</taxon>
        <taxon>Micromonospora</taxon>
    </lineage>
</organism>
<keyword evidence="7" id="KW-0560">Oxidoreductase</keyword>
<dbReference type="InterPro" id="IPR004113">
    <property type="entry name" value="FAD-bd_oxidored_4_C"/>
</dbReference>
<dbReference type="GO" id="GO:0004458">
    <property type="term" value="F:D-lactate dehydrogenase (cytochrome) activity"/>
    <property type="evidence" value="ECO:0007669"/>
    <property type="project" value="UniProtKB-EC"/>
</dbReference>
<sequence length="938" mass="99008">MIFKPTRNAATAAPSTLTGLAEAVPGGVRTGAADRLRLAHDASHYLLHPRAVVTPADAEQVAALLRHSRASGTPLTFRSGGTSLSGQAVTDQLLVDTRRHFRDLEVLDDGHRVRVQPGVVLRQVNARLAPYGRKLGPDPASESACTIGGVVANNSSGMTCGTEHNTYRTLESVLLVLPSGTVLDTGAPDADERLRATEPELHAGLLRLRDRIRADPDSVRRIRAQYAMKNTMGYGVNAFLDHDRPADLLTRLVVGSEGTLAFVAAATFRTVPVHRHAATGLLVFDTLGAAMAAMPALVAAGPAAIELLDAAALTVATADPKADATLRGLAVREHAALLVEWQESDPQALADRVAQARPVLAGLPLTTPARLTGDAPARAALWHIRKGLYAAVAGARPSGTTALLEDVAVPVAALADTCAALGDLFARHRYEQSVIFGHAKDGNLHFMLNERFADGAAPTRYVDFTEEMVDLVLGHGGTLKAEHGTGRVMAPYVRRQFGDELYAVMRELKTLCDPDGVLNPGVLLSDDPDVHVRHLKTVPTVEEEVDRCVECGYCEPVCPSRDLTTTPRQRIVLRREIAAARAAGDRALARELEDAYDYDAVQTCAVDGMCATACPVLINTGDLVKRLRAEENGTAGQAGWRGAARRWGTVTRGLARGLDLAGAVPPALPEAASRAARAVLGAERVPQWRRDLPGGGAVRRPHPVDEPDAVFVPSCLGTLFAPAPGGPGVAAALLTLAERAGVRLLVPDGVASMCCGTPWSSKGLTAGYRDVRDRVPPALRAASRDGALPVVSDAASCTEGFAKLVAEAGDLRVVDAVAFTAEVLLPRLTVRRRLGSLALHPTCSSTRLGLDEALLTVARAVADEVVVPDGWQCCGFAGDRGLLHPELTAAATRAEAAAVTGRPFDGYASVNRTCEIGMARATGQPYRHLLELLADATG</sequence>
<dbReference type="InterPro" id="IPR016169">
    <property type="entry name" value="FAD-bd_PCMH_sub2"/>
</dbReference>
<dbReference type="GO" id="GO:0046872">
    <property type="term" value="F:metal ion binding"/>
    <property type="evidence" value="ECO:0007669"/>
    <property type="project" value="UniProtKB-KW"/>
</dbReference>
<dbReference type="InterPro" id="IPR016164">
    <property type="entry name" value="FAD-linked_Oxase-like_C"/>
</dbReference>
<keyword evidence="6" id="KW-0809">Transit peptide</keyword>
<dbReference type="Pfam" id="PF13183">
    <property type="entry name" value="Fer4_8"/>
    <property type="match status" value="1"/>
</dbReference>
<evidence type="ECO:0000256" key="10">
    <source>
        <dbReference type="ARBA" id="ARBA00038897"/>
    </source>
</evidence>
<dbReference type="InterPro" id="IPR016171">
    <property type="entry name" value="Vanillyl_alc_oxidase_C-sub2"/>
</dbReference>
<evidence type="ECO:0000313" key="14">
    <source>
        <dbReference type="Proteomes" id="UP000199385"/>
    </source>
</evidence>
<protein>
    <recommendedName>
        <fullName evidence="10">D-lactate dehydrogenase (cytochrome)</fullName>
        <ecNumber evidence="10">1.1.2.4</ecNumber>
    </recommendedName>
</protein>
<dbReference type="InterPro" id="IPR016167">
    <property type="entry name" value="FAD-bd_PCMH_sub1"/>
</dbReference>
<evidence type="ECO:0000256" key="6">
    <source>
        <dbReference type="ARBA" id="ARBA00022946"/>
    </source>
</evidence>
<evidence type="ECO:0000256" key="8">
    <source>
        <dbReference type="ARBA" id="ARBA00023004"/>
    </source>
</evidence>
<dbReference type="Proteomes" id="UP000199385">
    <property type="component" value="Chromosome I"/>
</dbReference>
<dbReference type="Gene3D" id="3.30.465.10">
    <property type="match status" value="1"/>
</dbReference>
<dbReference type="SUPFAM" id="SSF46548">
    <property type="entry name" value="alpha-helical ferredoxin"/>
    <property type="match status" value="1"/>
</dbReference>
<dbReference type="AlphaFoldDB" id="A0A1A8Z963"/>
<keyword evidence="4" id="KW-0479">Metal-binding</keyword>
<dbReference type="InterPro" id="IPR036318">
    <property type="entry name" value="FAD-bd_PCMH-like_sf"/>
</dbReference>
<feature type="domain" description="FAD-binding PCMH-type" evidence="12">
    <location>
        <begin position="45"/>
        <end position="273"/>
    </location>
</feature>
<keyword evidence="3" id="KW-0285">Flavoprotein</keyword>
<dbReference type="PROSITE" id="PS51379">
    <property type="entry name" value="4FE4S_FER_2"/>
    <property type="match status" value="1"/>
</dbReference>
<dbReference type="InterPro" id="IPR009051">
    <property type="entry name" value="Helical_ferredxn"/>
</dbReference>
<accession>A0A1A8Z963</accession>
<name>A0A1A8Z963_9ACTN</name>
<dbReference type="InterPro" id="IPR017896">
    <property type="entry name" value="4Fe4S_Fe-S-bd"/>
</dbReference>
<dbReference type="GO" id="GO:0071949">
    <property type="term" value="F:FAD binding"/>
    <property type="evidence" value="ECO:0007669"/>
    <property type="project" value="InterPro"/>
</dbReference>
<dbReference type="STRING" id="261654.GA0070611_1236"/>
<dbReference type="SUPFAM" id="SSF56176">
    <property type="entry name" value="FAD-binding/transporter-associated domain-like"/>
    <property type="match status" value="1"/>
</dbReference>
<gene>
    <name evidence="13" type="ORF">GA0070611_1236</name>
</gene>
<keyword evidence="5" id="KW-0274">FAD</keyword>
<evidence type="ECO:0000256" key="9">
    <source>
        <dbReference type="ARBA" id="ARBA00023014"/>
    </source>
</evidence>
<evidence type="ECO:0000256" key="2">
    <source>
        <dbReference type="ARBA" id="ARBA00008000"/>
    </source>
</evidence>
<dbReference type="GO" id="GO:0008720">
    <property type="term" value="F:D-lactate dehydrogenase (NAD+) activity"/>
    <property type="evidence" value="ECO:0007669"/>
    <property type="project" value="TreeGrafter"/>
</dbReference>
<dbReference type="InterPro" id="IPR016166">
    <property type="entry name" value="FAD-bd_PCMH"/>
</dbReference>
<dbReference type="PATRIC" id="fig|261654.4.peg.1252"/>
<dbReference type="InterPro" id="IPR017900">
    <property type="entry name" value="4Fe4S_Fe_S_CS"/>
</dbReference>
<comment type="cofactor">
    <cofactor evidence="1">
        <name>FAD</name>
        <dbReference type="ChEBI" id="CHEBI:57692"/>
    </cofactor>
</comment>